<organism evidence="3 4">
    <name type="scientific">Kipferlia bialata</name>
    <dbReference type="NCBI Taxonomy" id="797122"/>
    <lineage>
        <taxon>Eukaryota</taxon>
        <taxon>Metamonada</taxon>
        <taxon>Carpediemonas-like organisms</taxon>
        <taxon>Kipferlia</taxon>
    </lineage>
</organism>
<keyword evidence="2" id="KW-0472">Membrane</keyword>
<dbReference type="EMBL" id="BDIP01002996">
    <property type="protein sequence ID" value="GIQ87131.1"/>
    <property type="molecule type" value="Genomic_DNA"/>
</dbReference>
<accession>A0A9K3GLV8</accession>
<evidence type="ECO:0000256" key="1">
    <source>
        <dbReference type="SAM" id="MobiDB-lite"/>
    </source>
</evidence>
<name>A0A9K3GLV8_9EUKA</name>
<dbReference type="Proteomes" id="UP000265618">
    <property type="component" value="Unassembled WGS sequence"/>
</dbReference>
<keyword evidence="4" id="KW-1185">Reference proteome</keyword>
<evidence type="ECO:0000313" key="3">
    <source>
        <dbReference type="EMBL" id="GIQ87131.1"/>
    </source>
</evidence>
<feature type="region of interest" description="Disordered" evidence="1">
    <location>
        <begin position="525"/>
        <end position="547"/>
    </location>
</feature>
<sequence length="547" mass="56810">GSAIVYTQDGTGVFTETQVLEGTIAKGYFGASVATAGNQVAVGATGVSSSTGAAYVYTNTDGDWDAGVSLPGPATLAHNNRFGSVLDMSLSSTGVSTVVVGTGYSNTVAMYQASAVGMDYASVDAFPQQQDDYTSYGRSLALFNDDSVVIGSPVEDTVLIMSRVGTGADVAYEQHVLTGPCTYCSFGSDVSIAWPFLSVGAEDLTLDNVKSIGAVYIYDISDLSNIVLVSSAKGVNSYSSFGGTGSLASYGFNVLAGDESTSTAALINHNSVTTPVSAMTSSRGVGAFRMPIVSLTGPIGVSLIKGDGSLLEEEIGTVTISTTPNELMPYPAVWDPETSSYIVDITPIDRSHLLTVGVPGSSVVAGNVSMLSDVTVRATLTSLYAPVANVQIASPSEFLPGSTIDLGLALYDMFNSHVMDQAIAPTLRMLDAQQYTTYPCVFRSDSETYVCEGVKVPSTASGNSPAELDVPFAGGKTINNTVLFNLYIVPVDVVSWTWLLVLLGFLAGGALGYFGLKLITMERAPRPQPKSKSGGYQSVAGTDLATV</sequence>
<gene>
    <name evidence="3" type="ORF">KIPB_009110</name>
</gene>
<keyword evidence="2" id="KW-0812">Transmembrane</keyword>
<comment type="caution">
    <text evidence="3">The sequence shown here is derived from an EMBL/GenBank/DDBJ whole genome shotgun (WGS) entry which is preliminary data.</text>
</comment>
<feature type="compositionally biased region" description="Polar residues" evidence="1">
    <location>
        <begin position="530"/>
        <end position="540"/>
    </location>
</feature>
<reference evidence="3 4" key="1">
    <citation type="journal article" date="2018" name="PLoS ONE">
        <title>The draft genome of Kipferlia bialata reveals reductive genome evolution in fornicate parasites.</title>
        <authorList>
            <person name="Tanifuji G."/>
            <person name="Takabayashi S."/>
            <person name="Kume K."/>
            <person name="Takagi M."/>
            <person name="Nakayama T."/>
            <person name="Kamikawa R."/>
            <person name="Inagaki Y."/>
            <person name="Hashimoto T."/>
        </authorList>
    </citation>
    <scope>NUCLEOTIDE SEQUENCE [LARGE SCALE GENOMIC DNA]</scope>
    <source>
        <strain evidence="3">NY0173</strain>
    </source>
</reference>
<keyword evidence="2" id="KW-1133">Transmembrane helix</keyword>
<dbReference type="InterPro" id="IPR028994">
    <property type="entry name" value="Integrin_alpha_N"/>
</dbReference>
<proteinExistence type="predicted"/>
<feature type="transmembrane region" description="Helical" evidence="2">
    <location>
        <begin position="496"/>
        <end position="516"/>
    </location>
</feature>
<feature type="non-terminal residue" evidence="3">
    <location>
        <position position="547"/>
    </location>
</feature>
<dbReference type="Gene3D" id="2.130.10.130">
    <property type="entry name" value="Integrin alpha, N-terminal"/>
    <property type="match status" value="1"/>
</dbReference>
<protein>
    <submittedName>
        <fullName evidence="3">Uncharacterized protein</fullName>
    </submittedName>
</protein>
<evidence type="ECO:0000256" key="2">
    <source>
        <dbReference type="SAM" id="Phobius"/>
    </source>
</evidence>
<dbReference type="AlphaFoldDB" id="A0A9K3GLV8"/>
<evidence type="ECO:0000313" key="4">
    <source>
        <dbReference type="Proteomes" id="UP000265618"/>
    </source>
</evidence>